<proteinExistence type="inferred from homology"/>
<dbReference type="AlphaFoldDB" id="A0AAP0DST0"/>
<keyword evidence="4" id="KW-0812">Transmembrane</keyword>
<keyword evidence="1" id="KW-0346">Stress response</keyword>
<feature type="domain" description="CS" evidence="6">
    <location>
        <begin position="122"/>
        <end position="231"/>
    </location>
</feature>
<reference evidence="7 8" key="1">
    <citation type="submission" date="2024-04" db="EMBL/GenBank/DDBJ databases">
        <title>The reference genome of an endangered Asteraceae, Deinandra increscens subsp. villosa, native to the Central Coast of California.</title>
        <authorList>
            <person name="Guilliams M."/>
            <person name="Hasenstab-Lehman K."/>
            <person name="Meyer R."/>
            <person name="Mcevoy S."/>
        </authorList>
    </citation>
    <scope>NUCLEOTIDE SEQUENCE [LARGE SCALE GENOMIC DNA]</scope>
    <source>
        <tissue evidence="7">Leaf</tissue>
    </source>
</reference>
<sequence length="250" mass="28111">MLQKSPAHPATPQLPHLYKPNYPSSIKPQTEFEFTQLVTAPLIIPYILSHISDKSTKMATSNFFMLATMAFVLIAFPPKLTTALIPYNRPLWDMMAIPSEDPFKILEQTPLNLPKNLDTTIINLARADWKETAGHHVISLDVPGMKRGDIKIEVEESRVLRVSGERKAEEEEEGEGEKWHRAERTSGKFWRQFRLPGNADMEKITAQIEDGVLRIKVPKKVGEERRQSRVVEIVGGGSSSGEDIKATKAA</sequence>
<name>A0AAP0DST0_9ASTR</name>
<dbReference type="InterPro" id="IPR007052">
    <property type="entry name" value="CS_dom"/>
</dbReference>
<dbReference type="GO" id="GO:0006950">
    <property type="term" value="P:response to stress"/>
    <property type="evidence" value="ECO:0007669"/>
    <property type="project" value="UniProtKB-ARBA"/>
</dbReference>
<evidence type="ECO:0000256" key="2">
    <source>
        <dbReference type="PROSITE-ProRule" id="PRU00285"/>
    </source>
</evidence>
<dbReference type="InterPro" id="IPR002068">
    <property type="entry name" value="A-crystallin/Hsp20_dom"/>
</dbReference>
<evidence type="ECO:0000256" key="4">
    <source>
        <dbReference type="SAM" id="Phobius"/>
    </source>
</evidence>
<dbReference type="InterPro" id="IPR031107">
    <property type="entry name" value="Small_HSP"/>
</dbReference>
<feature type="domain" description="SHSP" evidence="5">
    <location>
        <begin position="118"/>
        <end position="234"/>
    </location>
</feature>
<keyword evidence="4" id="KW-1133">Transmembrane helix</keyword>
<keyword evidence="8" id="KW-1185">Reference proteome</keyword>
<evidence type="ECO:0000256" key="3">
    <source>
        <dbReference type="RuleBase" id="RU003616"/>
    </source>
</evidence>
<comment type="similarity">
    <text evidence="2 3">Belongs to the small heat shock protein (HSP20) family.</text>
</comment>
<dbReference type="PANTHER" id="PTHR11527">
    <property type="entry name" value="HEAT-SHOCK PROTEIN 20 FAMILY MEMBER"/>
    <property type="match status" value="1"/>
</dbReference>
<dbReference type="EMBL" id="JBCNJP010000007">
    <property type="protein sequence ID" value="KAK9076493.1"/>
    <property type="molecule type" value="Genomic_DNA"/>
</dbReference>
<evidence type="ECO:0000313" key="7">
    <source>
        <dbReference type="EMBL" id="KAK9076493.1"/>
    </source>
</evidence>
<evidence type="ECO:0000259" key="5">
    <source>
        <dbReference type="PROSITE" id="PS01031"/>
    </source>
</evidence>
<comment type="caution">
    <text evidence="7">The sequence shown here is derived from an EMBL/GenBank/DDBJ whole genome shotgun (WGS) entry which is preliminary data.</text>
</comment>
<dbReference type="PROSITE" id="PS01031">
    <property type="entry name" value="SHSP"/>
    <property type="match status" value="1"/>
</dbReference>
<dbReference type="CDD" id="cd06472">
    <property type="entry name" value="ACD_ScHsp26_like"/>
    <property type="match status" value="1"/>
</dbReference>
<keyword evidence="4" id="KW-0472">Membrane</keyword>
<dbReference type="Pfam" id="PF00011">
    <property type="entry name" value="HSP20"/>
    <property type="match status" value="1"/>
</dbReference>
<evidence type="ECO:0000313" key="8">
    <source>
        <dbReference type="Proteomes" id="UP001408789"/>
    </source>
</evidence>
<dbReference type="SUPFAM" id="SSF49764">
    <property type="entry name" value="HSP20-like chaperones"/>
    <property type="match status" value="1"/>
</dbReference>
<evidence type="ECO:0000259" key="6">
    <source>
        <dbReference type="PROSITE" id="PS51203"/>
    </source>
</evidence>
<feature type="transmembrane region" description="Helical" evidence="4">
    <location>
        <begin position="63"/>
        <end position="85"/>
    </location>
</feature>
<accession>A0AAP0DST0</accession>
<dbReference type="InterPro" id="IPR008978">
    <property type="entry name" value="HSP20-like_chaperone"/>
</dbReference>
<dbReference type="Gene3D" id="2.60.40.790">
    <property type="match status" value="1"/>
</dbReference>
<dbReference type="Proteomes" id="UP001408789">
    <property type="component" value="Unassembled WGS sequence"/>
</dbReference>
<evidence type="ECO:0000256" key="1">
    <source>
        <dbReference type="ARBA" id="ARBA00023016"/>
    </source>
</evidence>
<protein>
    <submittedName>
        <fullName evidence="7">Uncharacterized protein</fullName>
    </submittedName>
</protein>
<gene>
    <name evidence="7" type="ORF">SSX86_004827</name>
</gene>
<dbReference type="PROSITE" id="PS51203">
    <property type="entry name" value="CS"/>
    <property type="match status" value="1"/>
</dbReference>
<organism evidence="7 8">
    <name type="scientific">Deinandra increscens subsp. villosa</name>
    <dbReference type="NCBI Taxonomy" id="3103831"/>
    <lineage>
        <taxon>Eukaryota</taxon>
        <taxon>Viridiplantae</taxon>
        <taxon>Streptophyta</taxon>
        <taxon>Embryophyta</taxon>
        <taxon>Tracheophyta</taxon>
        <taxon>Spermatophyta</taxon>
        <taxon>Magnoliopsida</taxon>
        <taxon>eudicotyledons</taxon>
        <taxon>Gunneridae</taxon>
        <taxon>Pentapetalae</taxon>
        <taxon>asterids</taxon>
        <taxon>campanulids</taxon>
        <taxon>Asterales</taxon>
        <taxon>Asteraceae</taxon>
        <taxon>Asteroideae</taxon>
        <taxon>Heliantheae alliance</taxon>
        <taxon>Madieae</taxon>
        <taxon>Madiinae</taxon>
        <taxon>Deinandra</taxon>
    </lineage>
</organism>